<keyword evidence="2" id="KW-0677">Repeat</keyword>
<evidence type="ECO:0000313" key="5">
    <source>
        <dbReference type="Proteomes" id="UP000291469"/>
    </source>
</evidence>
<keyword evidence="1 4" id="KW-0808">Transferase</keyword>
<dbReference type="AlphaFoldDB" id="A0A411YLT4"/>
<dbReference type="Proteomes" id="UP000291469">
    <property type="component" value="Chromosome"/>
</dbReference>
<evidence type="ECO:0000256" key="1">
    <source>
        <dbReference type="ARBA" id="ARBA00022679"/>
    </source>
</evidence>
<organism evidence="4 5">
    <name type="scientific">Egibacter rhizosphaerae</name>
    <dbReference type="NCBI Taxonomy" id="1670831"/>
    <lineage>
        <taxon>Bacteria</taxon>
        <taxon>Bacillati</taxon>
        <taxon>Actinomycetota</taxon>
        <taxon>Nitriliruptoria</taxon>
        <taxon>Egibacterales</taxon>
        <taxon>Egibacteraceae</taxon>
        <taxon>Egibacter</taxon>
    </lineage>
</organism>
<keyword evidence="5" id="KW-1185">Reference proteome</keyword>
<dbReference type="PANTHER" id="PTHR11364:SF27">
    <property type="entry name" value="SULFURTRANSFERASE"/>
    <property type="match status" value="1"/>
</dbReference>
<dbReference type="PROSITE" id="PS50206">
    <property type="entry name" value="RHODANESE_3"/>
    <property type="match status" value="2"/>
</dbReference>
<dbReference type="SUPFAM" id="SSF52821">
    <property type="entry name" value="Rhodanese/Cell cycle control phosphatase"/>
    <property type="match status" value="2"/>
</dbReference>
<dbReference type="InterPro" id="IPR045078">
    <property type="entry name" value="TST/MPST-like"/>
</dbReference>
<accession>A0A411YLT4</accession>
<dbReference type="Pfam" id="PF00581">
    <property type="entry name" value="Rhodanese"/>
    <property type="match status" value="2"/>
</dbReference>
<dbReference type="InterPro" id="IPR001763">
    <property type="entry name" value="Rhodanese-like_dom"/>
</dbReference>
<dbReference type="CDD" id="cd01448">
    <property type="entry name" value="TST_Repeat_1"/>
    <property type="match status" value="1"/>
</dbReference>
<dbReference type="InterPro" id="IPR036873">
    <property type="entry name" value="Rhodanese-like_dom_sf"/>
</dbReference>
<dbReference type="KEGG" id="erz:ER308_19225"/>
<dbReference type="GO" id="GO:0004792">
    <property type="term" value="F:thiosulfate-cyanide sulfurtransferase activity"/>
    <property type="evidence" value="ECO:0007669"/>
    <property type="project" value="TreeGrafter"/>
</dbReference>
<name>A0A411YLT4_9ACTN</name>
<sequence length="258" mass="27595">MPTPLVDAAWLAAHRDEVHVVDCQYVLGEPGEGRRRYLAGHIPKAAFLSLEEDLSAPEGPGRNPLPSIDAFVESARRAGIGDDRPVVAYDQAMVGSAARLWWLLRHVGKEDVAVLDGGLEGWDVPLASGEEPVERGDLVARPRRDDLVDRDDVAARLGEPGRVLLDSRAPARFRGEHEPMDPVAGHIPGARNVPLDEALPADVADPDTEIVAYCGSGVSACALLVRLAAAGRDDAKLYAGSWSDWSAHDLPVATGEDT</sequence>
<feature type="domain" description="Rhodanese" evidence="3">
    <location>
        <begin position="14"/>
        <end position="124"/>
    </location>
</feature>
<dbReference type="EMBL" id="CP036402">
    <property type="protein sequence ID" value="QBI22131.1"/>
    <property type="molecule type" value="Genomic_DNA"/>
</dbReference>
<dbReference type="Gene3D" id="3.40.250.10">
    <property type="entry name" value="Rhodanese-like domain"/>
    <property type="match status" value="2"/>
</dbReference>
<reference evidence="4 5" key="1">
    <citation type="submission" date="2019-01" db="EMBL/GenBank/DDBJ databases">
        <title>Egibacter rhizosphaerae EGI 80759T.</title>
        <authorList>
            <person name="Chen D.-D."/>
            <person name="Tian Y."/>
            <person name="Jiao J.-Y."/>
            <person name="Zhang X.-T."/>
            <person name="Zhang Y.-G."/>
            <person name="Zhang Y."/>
            <person name="Xiao M."/>
            <person name="Shu W.-S."/>
            <person name="Li W.-J."/>
        </authorList>
    </citation>
    <scope>NUCLEOTIDE SEQUENCE [LARGE SCALE GENOMIC DNA]</scope>
    <source>
        <strain evidence="4 5">EGI 80759</strain>
    </source>
</reference>
<evidence type="ECO:0000313" key="4">
    <source>
        <dbReference type="EMBL" id="QBI22131.1"/>
    </source>
</evidence>
<dbReference type="PANTHER" id="PTHR11364">
    <property type="entry name" value="THIOSULFATE SULFERTANSFERASE"/>
    <property type="match status" value="1"/>
</dbReference>
<evidence type="ECO:0000256" key="2">
    <source>
        <dbReference type="ARBA" id="ARBA00022737"/>
    </source>
</evidence>
<dbReference type="CDD" id="cd01449">
    <property type="entry name" value="TST_Repeat_2"/>
    <property type="match status" value="1"/>
</dbReference>
<proteinExistence type="predicted"/>
<gene>
    <name evidence="4" type="ORF">ER308_19225</name>
</gene>
<feature type="domain" description="Rhodanese" evidence="3">
    <location>
        <begin position="158"/>
        <end position="254"/>
    </location>
</feature>
<dbReference type="OrthoDB" id="9770030at2"/>
<dbReference type="SMART" id="SM00450">
    <property type="entry name" value="RHOD"/>
    <property type="match status" value="2"/>
</dbReference>
<evidence type="ECO:0000259" key="3">
    <source>
        <dbReference type="PROSITE" id="PS50206"/>
    </source>
</evidence>
<protein>
    <submittedName>
        <fullName evidence="4">Sulfurtransferase</fullName>
    </submittedName>
</protein>